<dbReference type="SUPFAM" id="SSF51445">
    <property type="entry name" value="(Trans)glycosidases"/>
    <property type="match status" value="1"/>
</dbReference>
<evidence type="ECO:0000313" key="1">
    <source>
        <dbReference type="EMBL" id="VGO23154.1"/>
    </source>
</evidence>
<dbReference type="EMBL" id="CAAHFH010000003">
    <property type="protein sequence ID" value="VGO23154.1"/>
    <property type="molecule type" value="Genomic_DNA"/>
</dbReference>
<evidence type="ECO:0000313" key="2">
    <source>
        <dbReference type="Proteomes" id="UP000346198"/>
    </source>
</evidence>
<dbReference type="InterPro" id="IPR017853">
    <property type="entry name" value="GH"/>
</dbReference>
<reference evidence="1 2" key="1">
    <citation type="submission" date="2019-04" db="EMBL/GenBank/DDBJ databases">
        <authorList>
            <person name="Van Vliet M D."/>
        </authorList>
    </citation>
    <scope>NUCLEOTIDE SEQUENCE [LARGE SCALE GENOMIC DNA]</scope>
    <source>
        <strain evidence="1 2">F21</strain>
    </source>
</reference>
<organism evidence="1 2">
    <name type="scientific">Pontiella sulfatireligans</name>
    <dbReference type="NCBI Taxonomy" id="2750658"/>
    <lineage>
        <taxon>Bacteria</taxon>
        <taxon>Pseudomonadati</taxon>
        <taxon>Kiritimatiellota</taxon>
        <taxon>Kiritimatiellia</taxon>
        <taxon>Kiritimatiellales</taxon>
        <taxon>Pontiellaceae</taxon>
        <taxon>Pontiella</taxon>
    </lineage>
</organism>
<keyword evidence="2" id="KW-1185">Reference proteome</keyword>
<dbReference type="AlphaFoldDB" id="A0A6C2UVF1"/>
<sequence>MKKSDMNRWLTVVLTGVFVFSAAGGGARPLSLELLMEKSRPLNKECYGSNLQLQYSPIWFNHPEFIELYKETGKPFIRFPGGTTANFYNPETGLMSEDTPYKKHDFSSLNNNIRKFRNGGGNTDEGFLEFVKQTGSRYSVVLNVSTRTVAQNRAWLKSVKARGFEMTHFEIGNELYYNFFDWADAGKSAKTYISRAKESAAMIRSVFPKAKVGVIVPSHIYMFESYGGRQDKLPKRMQQWYDAMEKETFFDAVVIHLYSNIGMKSGTKVEDFISVAQGYENVIGYAERNLDSALDMLEKKFPDKEIWVTEYGVNGFNGTLAEFGLRDSHLGCLHSDLMLMRYFSRPSVSIAHWHSFNEFYECRHGATPGIKDERSNQYAHFSLFAEPVLNSEQYVPVKVDQGAQLEAGAFVGKSKGYVIVLNKRGETHSLKSLKSGKFIRLTGALQLTLSEDLSLATAMEAADKMERVELRDDALRSVVFPPYSITRLEYEFDAGQVVAAP</sequence>
<gene>
    <name evidence="1" type="ORF">SCARR_05259</name>
</gene>
<evidence type="ECO:0008006" key="3">
    <source>
        <dbReference type="Google" id="ProtNLM"/>
    </source>
</evidence>
<name>A0A6C2UVF1_9BACT</name>
<accession>A0A6C2UVF1</accession>
<protein>
    <recommendedName>
        <fullName evidence="3">Asl1-like glycosyl hydrolase catalytic domain-containing protein</fullName>
    </recommendedName>
</protein>
<proteinExistence type="predicted"/>
<dbReference type="Proteomes" id="UP000346198">
    <property type="component" value="Unassembled WGS sequence"/>
</dbReference>
<dbReference type="Gene3D" id="3.20.20.80">
    <property type="entry name" value="Glycosidases"/>
    <property type="match status" value="1"/>
</dbReference>